<keyword evidence="8" id="KW-0816">Tricarboxylic acid cycle</keyword>
<dbReference type="GO" id="GO:0006097">
    <property type="term" value="P:glyoxylate cycle"/>
    <property type="evidence" value="ECO:0007669"/>
    <property type="project" value="UniProtKB-KW"/>
</dbReference>
<dbReference type="SUPFAM" id="SSF53659">
    <property type="entry name" value="Isocitrate/Isopropylmalate dehydrogenase-like"/>
    <property type="match status" value="1"/>
</dbReference>
<evidence type="ECO:0000256" key="2">
    <source>
        <dbReference type="ARBA" id="ARBA00001946"/>
    </source>
</evidence>
<evidence type="ECO:0000256" key="17">
    <source>
        <dbReference type="ARBA" id="ARBA00031098"/>
    </source>
</evidence>
<evidence type="ECO:0000256" key="14">
    <source>
        <dbReference type="ARBA" id="ARBA00023554"/>
    </source>
</evidence>
<dbReference type="EMBL" id="JAAGNX010000003">
    <property type="protein sequence ID" value="NDV63009.1"/>
    <property type="molecule type" value="Genomic_DNA"/>
</dbReference>
<keyword evidence="10" id="KW-0460">Magnesium</keyword>
<name>A0A6B2M457_9BACT</name>
<evidence type="ECO:0000256" key="13">
    <source>
        <dbReference type="ARBA" id="ARBA00023211"/>
    </source>
</evidence>
<dbReference type="GO" id="GO:0006099">
    <property type="term" value="P:tricarboxylic acid cycle"/>
    <property type="evidence" value="ECO:0007669"/>
    <property type="project" value="UniProtKB-KW"/>
</dbReference>
<comment type="function">
    <text evidence="18">Catalyzes the oxidative decarboxylation of isocitrate to 2-oxoglutarate and carbon dioxide with the concomitant reduction of NADP(+).</text>
</comment>
<comment type="caution">
    <text evidence="20">The sequence shown here is derived from an EMBL/GenBank/DDBJ whole genome shotgun (WGS) entry which is preliminary data.</text>
</comment>
<sequence>MSEKTCITVARGDGIGPEIMEATLKVLEAAGARLSYEEIEIGEKQYLSGQTSGISPSDWKTLLKNRVFLKAPITTPLGSGYKSLNVTIRKSLRLFSNVRPCNAYAPYVTTNFPKIDMVIIRENEEDLYAGIEHQQTDEVVQTLKLVSRPGCEAICRYAMEYARAYGRRKVTCLTKSNIMKHTDGLFQRVFEEICKEPQYADIETEHRIIDIGAALVAAHPEDLDVIVTLNLYGDIVSDIAALVAGSVGLAGSANIGFDAAMFEAVHGSAPDIAGKDIANPSGLLNAATMMLVHLDQGDVAMKIRNAWLKTLEDGIHTVDIYKEETSKKKVGTQAFADAVIERLGQMPETFKPASFTNQGIHIELPDHPPKEKKLVGIDVFIDWEEADRDPNVIGDSLAKLSGDGLLLKLITNRGVKVYPDGLEETFCTDHWRCRFVGTAEDGTCTHSQISSLMLRVANAGFDFIKTEHLYTFNGERGYSLAQGE</sequence>
<dbReference type="GO" id="GO:0051287">
    <property type="term" value="F:NAD binding"/>
    <property type="evidence" value="ECO:0007669"/>
    <property type="project" value="InterPro"/>
</dbReference>
<reference evidence="20 21" key="1">
    <citation type="submission" date="2020-02" db="EMBL/GenBank/DDBJ databases">
        <title>Albibacoteraceae fam. nov., the first described family within the subdivision 4 Verrucomicrobia.</title>
        <authorList>
            <person name="Xi F."/>
        </authorList>
    </citation>
    <scope>NUCLEOTIDE SEQUENCE [LARGE SCALE GENOMIC DNA]</scope>
    <source>
        <strain evidence="20 21">CK1056</strain>
    </source>
</reference>
<keyword evidence="9" id="KW-0479">Metal-binding</keyword>
<dbReference type="InterPro" id="IPR024084">
    <property type="entry name" value="IsoPropMal-DH-like_dom"/>
</dbReference>
<evidence type="ECO:0000256" key="5">
    <source>
        <dbReference type="ARBA" id="ARBA00013013"/>
    </source>
</evidence>
<dbReference type="Gene3D" id="3.40.718.10">
    <property type="entry name" value="Isopropylmalate Dehydrogenase"/>
    <property type="match status" value="1"/>
</dbReference>
<dbReference type="NCBIfam" id="TIGR02924">
    <property type="entry name" value="ICDH_alpha"/>
    <property type="match status" value="1"/>
</dbReference>
<evidence type="ECO:0000313" key="21">
    <source>
        <dbReference type="Proteomes" id="UP000478417"/>
    </source>
</evidence>
<evidence type="ECO:0000313" key="20">
    <source>
        <dbReference type="EMBL" id="NDV63009.1"/>
    </source>
</evidence>
<evidence type="ECO:0000256" key="3">
    <source>
        <dbReference type="ARBA" id="ARBA00007769"/>
    </source>
</evidence>
<dbReference type="PANTHER" id="PTHR11835">
    <property type="entry name" value="DECARBOXYLATING DEHYDROGENASES-ISOCITRATE, ISOPROPYLMALATE, TARTRATE"/>
    <property type="match status" value="1"/>
</dbReference>
<dbReference type="InterPro" id="IPR019818">
    <property type="entry name" value="IsoCit/isopropylmalate_DH_CS"/>
</dbReference>
<evidence type="ECO:0000256" key="9">
    <source>
        <dbReference type="ARBA" id="ARBA00022723"/>
    </source>
</evidence>
<evidence type="ECO:0000256" key="15">
    <source>
        <dbReference type="ARBA" id="ARBA00029765"/>
    </source>
</evidence>
<feature type="domain" description="Isopropylmalate dehydrogenase-like" evidence="19">
    <location>
        <begin position="6"/>
        <end position="339"/>
    </location>
</feature>
<evidence type="ECO:0000256" key="12">
    <source>
        <dbReference type="ARBA" id="ARBA00023002"/>
    </source>
</evidence>
<evidence type="ECO:0000256" key="4">
    <source>
        <dbReference type="ARBA" id="ARBA00011738"/>
    </source>
</evidence>
<comment type="similarity">
    <text evidence="3">Belongs to the isocitrate and isopropylmalate dehydrogenases family.</text>
</comment>
<dbReference type="PANTHER" id="PTHR11835:SF43">
    <property type="entry name" value="ISOPROPYLMALATE DEHYDROGENASE-LIKE DOMAIN-CONTAINING PROTEIN"/>
    <property type="match status" value="1"/>
</dbReference>
<keyword evidence="12 20" id="KW-0560">Oxidoreductase</keyword>
<evidence type="ECO:0000256" key="10">
    <source>
        <dbReference type="ARBA" id="ARBA00022842"/>
    </source>
</evidence>
<organism evidence="20 21">
    <name type="scientific">Oceanipulchritudo coccoides</name>
    <dbReference type="NCBI Taxonomy" id="2706888"/>
    <lineage>
        <taxon>Bacteria</taxon>
        <taxon>Pseudomonadati</taxon>
        <taxon>Verrucomicrobiota</taxon>
        <taxon>Opitutia</taxon>
        <taxon>Puniceicoccales</taxon>
        <taxon>Oceanipulchritudinaceae</taxon>
        <taxon>Oceanipulchritudo</taxon>
    </lineage>
</organism>
<dbReference type="GO" id="GO:0004449">
    <property type="term" value="F:isocitrate dehydrogenase (NAD+) activity"/>
    <property type="evidence" value="ECO:0007669"/>
    <property type="project" value="TreeGrafter"/>
</dbReference>
<proteinExistence type="inferred from homology"/>
<evidence type="ECO:0000256" key="18">
    <source>
        <dbReference type="ARBA" id="ARBA00046127"/>
    </source>
</evidence>
<comment type="cofactor">
    <cofactor evidence="2">
        <name>Mg(2+)</name>
        <dbReference type="ChEBI" id="CHEBI:18420"/>
    </cofactor>
</comment>
<dbReference type="GO" id="GO:0000287">
    <property type="term" value="F:magnesium ion binding"/>
    <property type="evidence" value="ECO:0007669"/>
    <property type="project" value="InterPro"/>
</dbReference>
<dbReference type="RefSeq" id="WP_163965916.1">
    <property type="nucleotide sequence ID" value="NZ_JAAGNX010000003.1"/>
</dbReference>
<dbReference type="Pfam" id="PF18324">
    <property type="entry name" value="Isocitrate_DH_C_bact"/>
    <property type="match status" value="1"/>
</dbReference>
<gene>
    <name evidence="20" type="ORF">G0Q06_11145</name>
</gene>
<dbReference type="GO" id="GO:0006102">
    <property type="term" value="P:isocitrate metabolic process"/>
    <property type="evidence" value="ECO:0007669"/>
    <property type="project" value="TreeGrafter"/>
</dbReference>
<keyword evidence="21" id="KW-1185">Reference proteome</keyword>
<evidence type="ECO:0000256" key="8">
    <source>
        <dbReference type="ARBA" id="ARBA00022532"/>
    </source>
</evidence>
<dbReference type="GO" id="GO:0004450">
    <property type="term" value="F:isocitrate dehydrogenase (NADP+) activity"/>
    <property type="evidence" value="ECO:0007669"/>
    <property type="project" value="UniProtKB-EC"/>
</dbReference>
<dbReference type="PROSITE" id="PS00470">
    <property type="entry name" value="IDH_IMDH"/>
    <property type="match status" value="1"/>
</dbReference>
<dbReference type="Pfam" id="PF00180">
    <property type="entry name" value="Iso_dh"/>
    <property type="match status" value="1"/>
</dbReference>
<dbReference type="Gene3D" id="3.30.70.1570">
    <property type="match status" value="1"/>
</dbReference>
<dbReference type="AlphaFoldDB" id="A0A6B2M457"/>
<comment type="cofactor">
    <cofactor evidence="1">
        <name>Mn(2+)</name>
        <dbReference type="ChEBI" id="CHEBI:29035"/>
    </cofactor>
</comment>
<comment type="catalytic activity">
    <reaction evidence="14">
        <text>D-threo-isocitrate + NADP(+) = 2-oxoglutarate + CO2 + NADPH</text>
        <dbReference type="Rhea" id="RHEA:19629"/>
        <dbReference type="ChEBI" id="CHEBI:15562"/>
        <dbReference type="ChEBI" id="CHEBI:16526"/>
        <dbReference type="ChEBI" id="CHEBI:16810"/>
        <dbReference type="ChEBI" id="CHEBI:57783"/>
        <dbReference type="ChEBI" id="CHEBI:58349"/>
        <dbReference type="EC" id="1.1.1.42"/>
    </reaction>
</comment>
<dbReference type="SMART" id="SM01329">
    <property type="entry name" value="Iso_dh"/>
    <property type="match status" value="1"/>
</dbReference>
<comment type="subunit">
    <text evidence="4">Homodimer.</text>
</comment>
<evidence type="ECO:0000256" key="6">
    <source>
        <dbReference type="ARBA" id="ARBA00019562"/>
    </source>
</evidence>
<evidence type="ECO:0000256" key="11">
    <source>
        <dbReference type="ARBA" id="ARBA00022857"/>
    </source>
</evidence>
<dbReference type="InterPro" id="IPR040978">
    <property type="entry name" value="Isocitrate_DH_TT1725_C"/>
</dbReference>
<dbReference type="EC" id="1.1.1.42" evidence="5"/>
<dbReference type="InterPro" id="IPR046997">
    <property type="entry name" value="Isocitrate_DH_TT1725_C_sf"/>
</dbReference>
<accession>A0A6B2M457</accession>
<evidence type="ECO:0000256" key="16">
    <source>
        <dbReference type="ARBA" id="ARBA00029990"/>
    </source>
</evidence>
<protein>
    <recommendedName>
        <fullName evidence="6">Isocitrate dehydrogenase [NADP]</fullName>
        <ecNumber evidence="5">1.1.1.42</ecNumber>
    </recommendedName>
    <alternativeName>
        <fullName evidence="15">IDP</fullName>
    </alternativeName>
    <alternativeName>
        <fullName evidence="16">NADP(+)-specific ICDH</fullName>
    </alternativeName>
    <alternativeName>
        <fullName evidence="17">Oxalosuccinate decarboxylase</fullName>
    </alternativeName>
</protein>
<dbReference type="NCBIfam" id="NF006673">
    <property type="entry name" value="PRK09222.1"/>
    <property type="match status" value="1"/>
</dbReference>
<keyword evidence="11" id="KW-0521">NADP</keyword>
<dbReference type="FunFam" id="3.40.718.10:FF:000020">
    <property type="entry name" value="Isocitrate dehydrogenase"/>
    <property type="match status" value="1"/>
</dbReference>
<dbReference type="InterPro" id="IPR014273">
    <property type="entry name" value="Isocitrate_DH_bac-typ"/>
</dbReference>
<keyword evidence="7" id="KW-0329">Glyoxylate bypass</keyword>
<evidence type="ECO:0000256" key="7">
    <source>
        <dbReference type="ARBA" id="ARBA00022435"/>
    </source>
</evidence>
<keyword evidence="13" id="KW-0464">Manganese</keyword>
<evidence type="ECO:0000256" key="1">
    <source>
        <dbReference type="ARBA" id="ARBA00001936"/>
    </source>
</evidence>
<dbReference type="Proteomes" id="UP000478417">
    <property type="component" value="Unassembled WGS sequence"/>
</dbReference>
<evidence type="ECO:0000259" key="19">
    <source>
        <dbReference type="SMART" id="SM01329"/>
    </source>
</evidence>